<name>A0ABW3DY03_9ACTN</name>
<evidence type="ECO:0000313" key="2">
    <source>
        <dbReference type="EMBL" id="MFD0887937.1"/>
    </source>
</evidence>
<dbReference type="Gene3D" id="3.20.20.60">
    <property type="entry name" value="Phosphoenolpyruvate-binding domains"/>
    <property type="match status" value="1"/>
</dbReference>
<proteinExistence type="predicted"/>
<protein>
    <submittedName>
        <fullName evidence="2">Isocitrate lyase/phosphoenolpyruvate mutase family protein</fullName>
    </submittedName>
</protein>
<evidence type="ECO:0000256" key="1">
    <source>
        <dbReference type="SAM" id="MobiDB-lite"/>
    </source>
</evidence>
<organism evidence="2 3">
    <name type="scientific">Streptosporangium algeriense</name>
    <dbReference type="NCBI Taxonomy" id="1682748"/>
    <lineage>
        <taxon>Bacteria</taxon>
        <taxon>Bacillati</taxon>
        <taxon>Actinomycetota</taxon>
        <taxon>Actinomycetes</taxon>
        <taxon>Streptosporangiales</taxon>
        <taxon>Streptosporangiaceae</taxon>
        <taxon>Streptosporangium</taxon>
    </lineage>
</organism>
<reference evidence="3" key="1">
    <citation type="journal article" date="2019" name="Int. J. Syst. Evol. Microbiol.">
        <title>The Global Catalogue of Microorganisms (GCM) 10K type strain sequencing project: providing services to taxonomists for standard genome sequencing and annotation.</title>
        <authorList>
            <consortium name="The Broad Institute Genomics Platform"/>
            <consortium name="The Broad Institute Genome Sequencing Center for Infectious Disease"/>
            <person name="Wu L."/>
            <person name="Ma J."/>
        </authorList>
    </citation>
    <scope>NUCLEOTIDE SEQUENCE [LARGE SCALE GENOMIC DNA]</scope>
    <source>
        <strain evidence="3">CCUG 62974</strain>
    </source>
</reference>
<dbReference type="Proteomes" id="UP001597024">
    <property type="component" value="Unassembled WGS sequence"/>
</dbReference>
<dbReference type="Pfam" id="PF13714">
    <property type="entry name" value="PEP_mutase"/>
    <property type="match status" value="1"/>
</dbReference>
<feature type="region of interest" description="Disordered" evidence="1">
    <location>
        <begin position="1"/>
        <end position="37"/>
    </location>
</feature>
<keyword evidence="2" id="KW-0456">Lyase</keyword>
<sequence length="94" mass="10135">MEQIVRGRSHGPGPRDRPRCFPRPDRTGARTGLPLPEGVRTGLLSAMTTLREKAELFHSLHRDGAPLVLANVWDVAGARLVEEAGARVVATTSA</sequence>
<evidence type="ECO:0000313" key="3">
    <source>
        <dbReference type="Proteomes" id="UP001597024"/>
    </source>
</evidence>
<gene>
    <name evidence="2" type="ORF">ACFQ08_25635</name>
</gene>
<dbReference type="SUPFAM" id="SSF51621">
    <property type="entry name" value="Phosphoenolpyruvate/pyruvate domain"/>
    <property type="match status" value="1"/>
</dbReference>
<feature type="compositionally biased region" description="Basic and acidic residues" evidence="1">
    <location>
        <begin position="13"/>
        <end position="28"/>
    </location>
</feature>
<dbReference type="InterPro" id="IPR040442">
    <property type="entry name" value="Pyrv_kinase-like_dom_sf"/>
</dbReference>
<accession>A0ABW3DY03</accession>
<keyword evidence="3" id="KW-1185">Reference proteome</keyword>
<comment type="caution">
    <text evidence="2">The sequence shown here is derived from an EMBL/GenBank/DDBJ whole genome shotgun (WGS) entry which is preliminary data.</text>
</comment>
<dbReference type="InterPro" id="IPR015813">
    <property type="entry name" value="Pyrv/PenolPyrv_kinase-like_dom"/>
</dbReference>
<dbReference type="GO" id="GO:0016829">
    <property type="term" value="F:lyase activity"/>
    <property type="evidence" value="ECO:0007669"/>
    <property type="project" value="UniProtKB-KW"/>
</dbReference>
<feature type="non-terminal residue" evidence="2">
    <location>
        <position position="94"/>
    </location>
</feature>
<dbReference type="EMBL" id="JBHTHX010001121">
    <property type="protein sequence ID" value="MFD0887937.1"/>
    <property type="molecule type" value="Genomic_DNA"/>
</dbReference>